<name>A0A9J6P682_9CLOT</name>
<proteinExistence type="predicted"/>
<protein>
    <submittedName>
        <fullName evidence="1">Uncharacterized protein</fullName>
    </submittedName>
</protein>
<evidence type="ECO:0000313" key="1">
    <source>
        <dbReference type="EMBL" id="MCM1992239.1"/>
    </source>
</evidence>
<gene>
    <name evidence="1" type="ORF">KDK92_21155</name>
</gene>
<comment type="caution">
    <text evidence="1">The sequence shown here is derived from an EMBL/GenBank/DDBJ whole genome shotgun (WGS) entry which is preliminary data.</text>
</comment>
<reference evidence="1" key="1">
    <citation type="journal article" date="2021" name="mSystems">
        <title>Bacteria and Archaea Synergistically Convert Glycine Betaine to Biogenic Methane in the Formosa Cold Seep of the South China Sea.</title>
        <authorList>
            <person name="Li L."/>
            <person name="Zhang W."/>
            <person name="Zhang S."/>
            <person name="Song L."/>
            <person name="Sun Q."/>
            <person name="Zhang H."/>
            <person name="Xiang H."/>
            <person name="Dong X."/>
        </authorList>
    </citation>
    <scope>NUCLEOTIDE SEQUENCE</scope>
    <source>
        <strain evidence="1">ZWT</strain>
    </source>
</reference>
<keyword evidence="2" id="KW-1185">Reference proteome</keyword>
<dbReference type="AlphaFoldDB" id="A0A9J6P682"/>
<reference evidence="1" key="2">
    <citation type="submission" date="2021-04" db="EMBL/GenBank/DDBJ databases">
        <authorList>
            <person name="Dong X."/>
        </authorList>
    </citation>
    <scope>NUCLEOTIDE SEQUENCE</scope>
    <source>
        <strain evidence="1">ZWT</strain>
    </source>
</reference>
<dbReference type="Proteomes" id="UP001056429">
    <property type="component" value="Unassembled WGS sequence"/>
</dbReference>
<organism evidence="1 2">
    <name type="scientific">Oceanirhabdus seepicola</name>
    <dbReference type="NCBI Taxonomy" id="2828781"/>
    <lineage>
        <taxon>Bacteria</taxon>
        <taxon>Bacillati</taxon>
        <taxon>Bacillota</taxon>
        <taxon>Clostridia</taxon>
        <taxon>Eubacteriales</taxon>
        <taxon>Clostridiaceae</taxon>
        <taxon>Oceanirhabdus</taxon>
    </lineage>
</organism>
<evidence type="ECO:0000313" key="2">
    <source>
        <dbReference type="Proteomes" id="UP001056429"/>
    </source>
</evidence>
<sequence>MNYLNNLEKNLNEACEECNNYGTEKCKSRKCSIGFAQYVIQYTKESSLPVLEGGEKLIPKEDMRYYDMRNIANGVANICKLCKECNANHNEECIISLIRRSLENTQITEQVSYPGNILGYLMNISKENPKFAELIKQEYEQLS</sequence>
<accession>A0A9J6P682</accession>
<dbReference type="EMBL" id="JAGSOJ010000005">
    <property type="protein sequence ID" value="MCM1992239.1"/>
    <property type="molecule type" value="Genomic_DNA"/>
</dbReference>
<dbReference type="RefSeq" id="WP_250861403.1">
    <property type="nucleotide sequence ID" value="NZ_JAGSOJ010000005.1"/>
</dbReference>